<name>A0ABT9JEU3_9RHOB</name>
<gene>
    <name evidence="2" type="ORF">Q5Y72_14410</name>
</gene>
<feature type="compositionally biased region" description="Gly residues" evidence="1">
    <location>
        <begin position="175"/>
        <end position="190"/>
    </location>
</feature>
<accession>A0ABT9JEU3</accession>
<feature type="compositionally biased region" description="Low complexity" evidence="1">
    <location>
        <begin position="123"/>
        <end position="135"/>
    </location>
</feature>
<reference evidence="2 3" key="1">
    <citation type="submission" date="2023-08" db="EMBL/GenBank/DDBJ databases">
        <authorList>
            <person name="Park J.-S."/>
        </authorList>
    </citation>
    <scope>NUCLEOTIDE SEQUENCE [LARGE SCALE GENOMIC DNA]</scope>
    <source>
        <strain evidence="2 3">2205BS29-5</strain>
    </source>
</reference>
<evidence type="ECO:0000313" key="3">
    <source>
        <dbReference type="Proteomes" id="UP001224997"/>
    </source>
</evidence>
<feature type="compositionally biased region" description="Low complexity" evidence="1">
    <location>
        <begin position="158"/>
        <end position="174"/>
    </location>
</feature>
<protein>
    <submittedName>
        <fullName evidence="2">Uncharacterized protein</fullName>
    </submittedName>
</protein>
<feature type="compositionally biased region" description="Gly residues" evidence="1">
    <location>
        <begin position="136"/>
        <end position="157"/>
    </location>
</feature>
<sequence length="190" mass="18566">MNTSLAHYQLPLFGLNSPALSTEIGANQRSVFLQPITAAGDTATESWPATIEVKPKDSVPQEYRNWLARITTYREATGVTGAPAAPAEDDAGTPPVQAEAGGESPVADNGDPVAEPEAPPPADAGGATEPPASGGEASGGSANGNGNGNANGNGNGNANGNNSQNGQSSSANSGNGSGSSSGGLLGLLLG</sequence>
<dbReference type="EMBL" id="JAVAMQ010000014">
    <property type="protein sequence ID" value="MDP5308279.1"/>
    <property type="molecule type" value="Genomic_DNA"/>
</dbReference>
<organism evidence="2 3">
    <name type="scientific">Paracoccus spongiarum</name>
    <dbReference type="NCBI Taxonomy" id="3064387"/>
    <lineage>
        <taxon>Bacteria</taxon>
        <taxon>Pseudomonadati</taxon>
        <taxon>Pseudomonadota</taxon>
        <taxon>Alphaproteobacteria</taxon>
        <taxon>Rhodobacterales</taxon>
        <taxon>Paracoccaceae</taxon>
        <taxon>Paracoccus</taxon>
    </lineage>
</organism>
<dbReference type="Proteomes" id="UP001224997">
    <property type="component" value="Unassembled WGS sequence"/>
</dbReference>
<proteinExistence type="predicted"/>
<evidence type="ECO:0000256" key="1">
    <source>
        <dbReference type="SAM" id="MobiDB-lite"/>
    </source>
</evidence>
<dbReference type="RefSeq" id="WP_305964122.1">
    <property type="nucleotide sequence ID" value="NZ_JAVAMQ010000014.1"/>
</dbReference>
<comment type="caution">
    <text evidence="2">The sequence shown here is derived from an EMBL/GenBank/DDBJ whole genome shotgun (WGS) entry which is preliminary data.</text>
</comment>
<keyword evidence="3" id="KW-1185">Reference proteome</keyword>
<evidence type="ECO:0000313" key="2">
    <source>
        <dbReference type="EMBL" id="MDP5308279.1"/>
    </source>
</evidence>
<feature type="region of interest" description="Disordered" evidence="1">
    <location>
        <begin position="81"/>
        <end position="190"/>
    </location>
</feature>